<dbReference type="InterPro" id="IPR037914">
    <property type="entry name" value="SpoVT-AbrB_sf"/>
</dbReference>
<evidence type="ECO:0000259" key="1">
    <source>
        <dbReference type="PROSITE" id="PS51671"/>
    </source>
</evidence>
<dbReference type="AlphaFoldDB" id="A0A0F9H9C8"/>
<comment type="caution">
    <text evidence="2">The sequence shown here is derived from an EMBL/GenBank/DDBJ whole genome shotgun (WGS) entry which is preliminary data.</text>
</comment>
<dbReference type="PROSITE" id="PS51671">
    <property type="entry name" value="ACT"/>
    <property type="match status" value="1"/>
</dbReference>
<name>A0A0F9H9C8_9ZZZZ</name>
<feature type="domain" description="ACT" evidence="1">
    <location>
        <begin position="59"/>
        <end position="134"/>
    </location>
</feature>
<sequence length="134" mass="14702">MKDVKIISIDNRGRIVLPLVTRKNLGLTTNSQLMLVSDSETKEIRITPVGISAEDKPIKFRITMRDEAGSLALIAKIFGDLGISLMYGESVIIEKDKKAIWTVISSSPKNISLGELKGILENKGKALEVEIIPL</sequence>
<dbReference type="EMBL" id="LAZR01015718">
    <property type="protein sequence ID" value="KKM07675.1"/>
    <property type="molecule type" value="Genomic_DNA"/>
</dbReference>
<gene>
    <name evidence="2" type="ORF">LCGC14_1731550</name>
</gene>
<proteinExistence type="predicted"/>
<dbReference type="InterPro" id="IPR045865">
    <property type="entry name" value="ACT-like_dom_sf"/>
</dbReference>
<dbReference type="InterPro" id="IPR002912">
    <property type="entry name" value="ACT_dom"/>
</dbReference>
<dbReference type="SUPFAM" id="SSF55021">
    <property type="entry name" value="ACT-like"/>
    <property type="match status" value="1"/>
</dbReference>
<reference evidence="2" key="1">
    <citation type="journal article" date="2015" name="Nature">
        <title>Complex archaea that bridge the gap between prokaryotes and eukaryotes.</title>
        <authorList>
            <person name="Spang A."/>
            <person name="Saw J.H."/>
            <person name="Jorgensen S.L."/>
            <person name="Zaremba-Niedzwiedzka K."/>
            <person name="Martijn J."/>
            <person name="Lind A.E."/>
            <person name="van Eijk R."/>
            <person name="Schleper C."/>
            <person name="Guy L."/>
            <person name="Ettema T.J."/>
        </authorList>
    </citation>
    <scope>NUCLEOTIDE SEQUENCE</scope>
</reference>
<protein>
    <recommendedName>
        <fullName evidence="1">ACT domain-containing protein</fullName>
    </recommendedName>
</protein>
<organism evidence="2">
    <name type="scientific">marine sediment metagenome</name>
    <dbReference type="NCBI Taxonomy" id="412755"/>
    <lineage>
        <taxon>unclassified sequences</taxon>
        <taxon>metagenomes</taxon>
        <taxon>ecological metagenomes</taxon>
    </lineage>
</organism>
<evidence type="ECO:0000313" key="2">
    <source>
        <dbReference type="EMBL" id="KKM07675.1"/>
    </source>
</evidence>
<accession>A0A0F9H9C8</accession>
<dbReference type="SUPFAM" id="SSF89447">
    <property type="entry name" value="AbrB/MazE/MraZ-like"/>
    <property type="match status" value="1"/>
</dbReference>